<feature type="transmembrane region" description="Helical" evidence="2">
    <location>
        <begin position="439"/>
        <end position="459"/>
    </location>
</feature>
<accession>A0A0E0CW13</accession>
<dbReference type="STRING" id="40149.A0A0E0CW13"/>
<dbReference type="HOGENOM" id="CLU_035947_0_0_1"/>
<dbReference type="PANTHER" id="PTHR46088">
    <property type="entry name" value="TUBULIN--TYROSINE LIGASE-LIKE PROTEIN 12"/>
    <property type="match status" value="1"/>
</dbReference>
<keyword evidence="2" id="KW-1133">Transmembrane helix</keyword>
<feature type="region of interest" description="Disordered" evidence="1">
    <location>
        <begin position="117"/>
        <end position="149"/>
    </location>
</feature>
<dbReference type="PANTHER" id="PTHR46088:SF1">
    <property type="entry name" value="TUBULIN--TYROSINE LIGASE-LIKE PROTEIN 12"/>
    <property type="match status" value="1"/>
</dbReference>
<sequence length="639" mass="70741">MSPAAALLGYGVKSGRSGDIFPSRTDPIVSPFPLARIRRRLRREGLDSATSSPARIPSSLCALLTRIRRRRRRDCPDPVVSIVVVASLPPPIVHARTPHPCRLLLLRSEMVANMVGRCQPKLSRKPQSRRGGSGGLPYDDDGDGGHGLTQLPASAAVELSSCSGRGAWWAPTWLCCRSWTPWCINADGPKNYDLIERKGPTAEKGSTVQALWLNDNPALKEGVDKVILDGLPELEIYNSHFTRKAGEWALGFCGDIIGADNPCSTAESIPLENIVTLDLLDRCIHKLPEVDIPVPLGNSAISILECLPNLSLLNGINVSSIIESGKHIIDSALKPRLPEWSPEESLAERVIGAMWLYLITYRLADEEKVDETPVWYVMDELGSAMRHCDDANFRIAPFLFIPDGIQEVQGTTSIKQYLSFKKCDTGDQKLCLTALRQHAVVVSTVFSLCIFLPILMKLVDRTFRPTRKRTFPFEACLVMKHHLAETIHKAWGSPEWLQPTLANNQYTLEKTSFFEYETHFTVMDEPMNTPEFVKEFEKEHQGDILSHPDCTRSCKYDTQALVGSQGVIKGSKFFNTGFGCLFLDELKDVSLLNIQHEWITSTMGKRAAGKSATGSYGLIACYSAAKLAASNLIKSLACY</sequence>
<keyword evidence="5" id="KW-1185">Reference proteome</keyword>
<reference evidence="4" key="2">
    <citation type="submission" date="2018-05" db="EMBL/GenBank/DDBJ databases">
        <title>OmerRS3 (Oryza meridionalis Reference Sequence Version 3).</title>
        <authorList>
            <person name="Zhang J."/>
            <person name="Kudrna D."/>
            <person name="Lee S."/>
            <person name="Talag J."/>
            <person name="Welchert J."/>
            <person name="Wing R.A."/>
        </authorList>
    </citation>
    <scope>NUCLEOTIDE SEQUENCE [LARGE SCALE GENOMIC DNA]</scope>
    <source>
        <strain evidence="4">cv. OR44</strain>
    </source>
</reference>
<dbReference type="InterPro" id="IPR027749">
    <property type="entry name" value="TTLL12"/>
</dbReference>
<evidence type="ECO:0000313" key="5">
    <source>
        <dbReference type="Proteomes" id="UP000008021"/>
    </source>
</evidence>
<dbReference type="EnsemblPlants" id="OMERI03G05380.3">
    <property type="protein sequence ID" value="OMERI03G05380.3"/>
    <property type="gene ID" value="OMERI03G05380"/>
</dbReference>
<dbReference type="GO" id="GO:0005737">
    <property type="term" value="C:cytoplasm"/>
    <property type="evidence" value="ECO:0007669"/>
    <property type="project" value="TreeGrafter"/>
</dbReference>
<dbReference type="AlphaFoldDB" id="A0A0E0CW13"/>
<dbReference type="Proteomes" id="UP000008021">
    <property type="component" value="Chromosome 3"/>
</dbReference>
<reference evidence="4" key="1">
    <citation type="submission" date="2015-04" db="UniProtKB">
        <authorList>
            <consortium name="EnsemblPlants"/>
        </authorList>
    </citation>
    <scope>IDENTIFICATION</scope>
</reference>
<feature type="domain" description="Tubulin--tyrosine ligase-like protein 12 SET-like" evidence="3">
    <location>
        <begin position="342"/>
        <end position="404"/>
    </location>
</feature>
<evidence type="ECO:0000256" key="2">
    <source>
        <dbReference type="SAM" id="Phobius"/>
    </source>
</evidence>
<evidence type="ECO:0000256" key="1">
    <source>
        <dbReference type="SAM" id="MobiDB-lite"/>
    </source>
</evidence>
<keyword evidence="2" id="KW-0472">Membrane</keyword>
<proteinExistence type="predicted"/>
<dbReference type="Pfam" id="PF25556">
    <property type="entry name" value="SET_TTL"/>
    <property type="match status" value="1"/>
</dbReference>
<protein>
    <recommendedName>
        <fullName evidence="3">Tubulin--tyrosine ligase-like protein 12 SET-like domain-containing protein</fullName>
    </recommendedName>
</protein>
<evidence type="ECO:0000313" key="4">
    <source>
        <dbReference type="EnsemblPlants" id="OMERI03G05380.3"/>
    </source>
</evidence>
<dbReference type="Gramene" id="OMERI03G05380.3">
    <property type="protein sequence ID" value="OMERI03G05380.3"/>
    <property type="gene ID" value="OMERI03G05380"/>
</dbReference>
<name>A0A0E0CW13_9ORYZ</name>
<evidence type="ECO:0000259" key="3">
    <source>
        <dbReference type="Pfam" id="PF25556"/>
    </source>
</evidence>
<keyword evidence="2" id="KW-0812">Transmembrane</keyword>
<dbReference type="InterPro" id="IPR057954">
    <property type="entry name" value="SET_TTL12"/>
</dbReference>
<organism evidence="4">
    <name type="scientific">Oryza meridionalis</name>
    <dbReference type="NCBI Taxonomy" id="40149"/>
    <lineage>
        <taxon>Eukaryota</taxon>
        <taxon>Viridiplantae</taxon>
        <taxon>Streptophyta</taxon>
        <taxon>Embryophyta</taxon>
        <taxon>Tracheophyta</taxon>
        <taxon>Spermatophyta</taxon>
        <taxon>Magnoliopsida</taxon>
        <taxon>Liliopsida</taxon>
        <taxon>Poales</taxon>
        <taxon>Poaceae</taxon>
        <taxon>BOP clade</taxon>
        <taxon>Oryzoideae</taxon>
        <taxon>Oryzeae</taxon>
        <taxon>Oryzinae</taxon>
        <taxon>Oryza</taxon>
    </lineage>
</organism>